<evidence type="ECO:0000256" key="1">
    <source>
        <dbReference type="ARBA" id="ARBA00006547"/>
    </source>
</evidence>
<dbReference type="SUPFAM" id="SSF54001">
    <property type="entry name" value="Cysteine proteinases"/>
    <property type="match status" value="1"/>
</dbReference>
<name>A0AAD5T5Y2_9FUNG</name>
<evidence type="ECO:0000313" key="4">
    <source>
        <dbReference type="Proteomes" id="UP001211907"/>
    </source>
</evidence>
<sequence>MTVPFRISKLANFEGLSDAKLDAYLNRIDVSRADVSNKDLTSLNRVLDGHSRKIAFENGLLFFTDEKIESGSDAAFEHIVERGRGGYCFQVNTLLLSALSGLGFDATPGVARSCVWDSDSQSWLYGPTTHMVVFVALPDSLYLADMGFNQRGLSVAIRIEDGATVSCAAAEAHEIRSSDVTGEGNWMLWHKRAEWAPRADGVDPNGDGFYPMFYFTLERYRPEDYQVLNYFVCHSMRHVMMRTFIASIVTETGGRAVIVDKTFKRREDENHRELERIVLMSSVEDLVYIMAQQFGIVMTEQEIVGAEQKLFSSV</sequence>
<evidence type="ECO:0000313" key="3">
    <source>
        <dbReference type="EMBL" id="KAJ3128187.1"/>
    </source>
</evidence>
<keyword evidence="2" id="KW-0808">Transferase</keyword>
<gene>
    <name evidence="3" type="ORF">HK100_009313</name>
</gene>
<comment type="caution">
    <text evidence="3">The sequence shown here is derived from an EMBL/GenBank/DDBJ whole genome shotgun (WGS) entry which is preliminary data.</text>
</comment>
<comment type="similarity">
    <text evidence="1 2">Belongs to the arylamine N-acetyltransferase family.</text>
</comment>
<dbReference type="Proteomes" id="UP001211907">
    <property type="component" value="Unassembled WGS sequence"/>
</dbReference>
<dbReference type="GO" id="GO:0016407">
    <property type="term" value="F:acetyltransferase activity"/>
    <property type="evidence" value="ECO:0007669"/>
    <property type="project" value="InterPro"/>
</dbReference>
<dbReference type="PRINTS" id="PR01543">
    <property type="entry name" value="ANATRNSFRASE"/>
</dbReference>
<proteinExistence type="inferred from homology"/>
<dbReference type="InterPro" id="IPR001447">
    <property type="entry name" value="Arylamine_N-AcTrfase"/>
</dbReference>
<dbReference type="PANTHER" id="PTHR11786:SF0">
    <property type="entry name" value="ARYLAMINE N-ACETYLTRANSFERASE 4-RELATED"/>
    <property type="match status" value="1"/>
</dbReference>
<evidence type="ECO:0000256" key="2">
    <source>
        <dbReference type="RuleBase" id="RU003452"/>
    </source>
</evidence>
<dbReference type="EMBL" id="JADGJH010000476">
    <property type="protein sequence ID" value="KAJ3128187.1"/>
    <property type="molecule type" value="Genomic_DNA"/>
</dbReference>
<dbReference type="PANTHER" id="PTHR11786">
    <property type="entry name" value="N-HYDROXYARYLAMINE O-ACETYLTRANSFERASE"/>
    <property type="match status" value="1"/>
</dbReference>
<accession>A0AAD5T5Y2</accession>
<keyword evidence="2" id="KW-0012">Acyltransferase</keyword>
<keyword evidence="4" id="KW-1185">Reference proteome</keyword>
<dbReference type="InterPro" id="IPR053710">
    <property type="entry name" value="Arylamine_NAT_domain_sf"/>
</dbReference>
<reference evidence="3" key="1">
    <citation type="submission" date="2020-05" db="EMBL/GenBank/DDBJ databases">
        <title>Phylogenomic resolution of chytrid fungi.</title>
        <authorList>
            <person name="Stajich J.E."/>
            <person name="Amses K."/>
            <person name="Simmons R."/>
            <person name="Seto K."/>
            <person name="Myers J."/>
            <person name="Bonds A."/>
            <person name="Quandt C.A."/>
            <person name="Barry K."/>
            <person name="Liu P."/>
            <person name="Grigoriev I."/>
            <person name="Longcore J.E."/>
            <person name="James T.Y."/>
        </authorList>
    </citation>
    <scope>NUCLEOTIDE SEQUENCE</scope>
    <source>
        <strain evidence="3">JEL0513</strain>
    </source>
</reference>
<protein>
    <recommendedName>
        <fullName evidence="5">Arylamine N-acetyltransferase</fullName>
    </recommendedName>
</protein>
<dbReference type="InterPro" id="IPR038765">
    <property type="entry name" value="Papain-like_cys_pep_sf"/>
</dbReference>
<evidence type="ECO:0008006" key="5">
    <source>
        <dbReference type="Google" id="ProtNLM"/>
    </source>
</evidence>
<organism evidence="3 4">
    <name type="scientific">Physocladia obscura</name>
    <dbReference type="NCBI Taxonomy" id="109957"/>
    <lineage>
        <taxon>Eukaryota</taxon>
        <taxon>Fungi</taxon>
        <taxon>Fungi incertae sedis</taxon>
        <taxon>Chytridiomycota</taxon>
        <taxon>Chytridiomycota incertae sedis</taxon>
        <taxon>Chytridiomycetes</taxon>
        <taxon>Chytridiales</taxon>
        <taxon>Chytriomycetaceae</taxon>
        <taxon>Physocladia</taxon>
    </lineage>
</organism>
<dbReference type="Pfam" id="PF00797">
    <property type="entry name" value="Acetyltransf_2"/>
    <property type="match status" value="1"/>
</dbReference>
<dbReference type="AlphaFoldDB" id="A0AAD5T5Y2"/>
<dbReference type="Gene3D" id="3.30.2140.20">
    <property type="match status" value="1"/>
</dbReference>